<comment type="caution">
    <text evidence="1">The sequence shown here is derived from an EMBL/GenBank/DDBJ whole genome shotgun (WGS) entry which is preliminary data.</text>
</comment>
<dbReference type="EMBL" id="JBFAKC010000004">
    <property type="protein sequence ID" value="MEV0708106.1"/>
    <property type="molecule type" value="Genomic_DNA"/>
</dbReference>
<sequence length="102" mass="10759">MEVGLTTSAGARDCTELYKAGGMPGGVCPCPHYGYIFSGTIRATYPDTGLPDEVATAGEAYFFPAGHILIYEEATRAFEVNPAYALQQCMDAIERAASGGAR</sequence>
<proteinExistence type="predicted"/>
<reference evidence="1 2" key="1">
    <citation type="submission" date="2024-06" db="EMBL/GenBank/DDBJ databases">
        <title>The Natural Products Discovery Center: Release of the First 8490 Sequenced Strains for Exploring Actinobacteria Biosynthetic Diversity.</title>
        <authorList>
            <person name="Kalkreuter E."/>
            <person name="Kautsar S.A."/>
            <person name="Yang D."/>
            <person name="Bader C.D."/>
            <person name="Teijaro C.N."/>
            <person name="Fluegel L."/>
            <person name="Davis C.M."/>
            <person name="Simpson J.R."/>
            <person name="Lauterbach L."/>
            <person name="Steele A.D."/>
            <person name="Gui C."/>
            <person name="Meng S."/>
            <person name="Li G."/>
            <person name="Viehrig K."/>
            <person name="Ye F."/>
            <person name="Su P."/>
            <person name="Kiefer A.F."/>
            <person name="Nichols A."/>
            <person name="Cepeda A.J."/>
            <person name="Yan W."/>
            <person name="Fan B."/>
            <person name="Jiang Y."/>
            <person name="Adhikari A."/>
            <person name="Zheng C.-J."/>
            <person name="Schuster L."/>
            <person name="Cowan T.M."/>
            <person name="Smanski M.J."/>
            <person name="Chevrette M.G."/>
            <person name="De Carvalho L.P.S."/>
            <person name="Shen B."/>
        </authorList>
    </citation>
    <scope>NUCLEOTIDE SEQUENCE [LARGE SCALE GENOMIC DNA]</scope>
    <source>
        <strain evidence="1 2">NPDC050403</strain>
    </source>
</reference>
<keyword evidence="2" id="KW-1185">Reference proteome</keyword>
<protein>
    <submittedName>
        <fullName evidence="1">Uncharacterized protein</fullName>
    </submittedName>
</protein>
<name>A0ABV3FSE7_9NOCA</name>
<evidence type="ECO:0000313" key="1">
    <source>
        <dbReference type="EMBL" id="MEV0708106.1"/>
    </source>
</evidence>
<evidence type="ECO:0000313" key="2">
    <source>
        <dbReference type="Proteomes" id="UP001551695"/>
    </source>
</evidence>
<organism evidence="1 2">
    <name type="scientific">Nocardia aurea</name>
    <dbReference type="NCBI Taxonomy" id="2144174"/>
    <lineage>
        <taxon>Bacteria</taxon>
        <taxon>Bacillati</taxon>
        <taxon>Actinomycetota</taxon>
        <taxon>Actinomycetes</taxon>
        <taxon>Mycobacteriales</taxon>
        <taxon>Nocardiaceae</taxon>
        <taxon>Nocardia</taxon>
    </lineage>
</organism>
<dbReference type="Proteomes" id="UP001551695">
    <property type="component" value="Unassembled WGS sequence"/>
</dbReference>
<gene>
    <name evidence="1" type="ORF">AB0I48_11115</name>
</gene>
<accession>A0ABV3FSE7</accession>